<evidence type="ECO:0000256" key="1">
    <source>
        <dbReference type="SAM" id="MobiDB-lite"/>
    </source>
</evidence>
<organism evidence="3 4">
    <name type="scientific">Phytophthora aleatoria</name>
    <dbReference type="NCBI Taxonomy" id="2496075"/>
    <lineage>
        <taxon>Eukaryota</taxon>
        <taxon>Sar</taxon>
        <taxon>Stramenopiles</taxon>
        <taxon>Oomycota</taxon>
        <taxon>Peronosporomycetes</taxon>
        <taxon>Peronosporales</taxon>
        <taxon>Peronosporaceae</taxon>
        <taxon>Phytophthora</taxon>
    </lineage>
</organism>
<feature type="compositionally biased region" description="Basic and acidic residues" evidence="1">
    <location>
        <begin position="1"/>
        <end position="10"/>
    </location>
</feature>
<name>A0A8J5LYS7_9STRA</name>
<feature type="transmembrane region" description="Helical" evidence="2">
    <location>
        <begin position="265"/>
        <end position="286"/>
    </location>
</feature>
<reference evidence="3" key="1">
    <citation type="submission" date="2021-01" db="EMBL/GenBank/DDBJ databases">
        <title>Phytophthora aleatoria, a newly-described species from Pinus radiata is distinct from Phytophthora cactorum isolates based on comparative genomics.</title>
        <authorList>
            <person name="Mcdougal R."/>
            <person name="Panda P."/>
            <person name="Williams N."/>
            <person name="Studholme D.J."/>
        </authorList>
    </citation>
    <scope>NUCLEOTIDE SEQUENCE</scope>
    <source>
        <strain evidence="3">NZFS 4037</strain>
    </source>
</reference>
<feature type="transmembrane region" description="Helical" evidence="2">
    <location>
        <begin position="480"/>
        <end position="502"/>
    </location>
</feature>
<dbReference type="EMBL" id="JAENGY010002328">
    <property type="protein sequence ID" value="KAG6944578.1"/>
    <property type="molecule type" value="Genomic_DNA"/>
</dbReference>
<keyword evidence="4" id="KW-1185">Reference proteome</keyword>
<feature type="transmembrane region" description="Helical" evidence="2">
    <location>
        <begin position="142"/>
        <end position="162"/>
    </location>
</feature>
<gene>
    <name evidence="3" type="ORF">JG688_00017007</name>
</gene>
<protein>
    <recommendedName>
        <fullName evidence="5">Transmembrane protein</fullName>
    </recommendedName>
</protein>
<feature type="transmembrane region" description="Helical" evidence="2">
    <location>
        <begin position="168"/>
        <end position="189"/>
    </location>
</feature>
<dbReference type="Proteomes" id="UP000709295">
    <property type="component" value="Unassembled WGS sequence"/>
</dbReference>
<evidence type="ECO:0000313" key="4">
    <source>
        <dbReference type="Proteomes" id="UP000709295"/>
    </source>
</evidence>
<feature type="transmembrane region" description="Helical" evidence="2">
    <location>
        <begin position="522"/>
        <end position="544"/>
    </location>
</feature>
<keyword evidence="2" id="KW-1133">Transmembrane helix</keyword>
<sequence>MHGQQVDRSRSSAAVEPPTHTEVQPTSTRKRLWERLEEKWNGIQVGHQGAYSVERLESFDYYCKTTSWTRVALVCVLTPIPALLAALLLECLPLQLPSEGWAANWMFWIRLTLTVAIMGFAAMSKLVTLVPDLNPTFSRRQFVAWGTSAAYVGTAILAAIVIGFPIPLMWYLGGFFVGTHVQAMLLLVFGREPFMKTSACRPNLQRFLRCLAATMTLANIYPLYKVLYGFVPVQNRGIVAVLKLPIWKLCAKHFIVKCTREMEDFVAQIVATIVDFFSALFVSVCISTTTSMYLSMLFIAADIGQSLLEFWDIRVNANTVLRLLRDRHASSQRFKKFSRKPSTSNLVAWILAVTRDPTAFHINSLQGIRLRACYPHPVSAKQEQTLQVLEVSSVYRDASSQPPRLLLPRAIRVAKAAIFPEHCNQVTAFTAETDATARVIKREDRADHDSPDSLRHSRATAERSESLVRQGLQLLFHCEYLTLVEYVECIVPLIFVAYQSVLKQLPNAVYYPGGGDNWETGAMTNILVFAALEIVSLLLLHFFLQRKCSFSPLYQLAFVLETQMYVVQADLFTGTLFLLQYELEHYGE</sequence>
<keyword evidence="2" id="KW-0472">Membrane</keyword>
<dbReference type="AlphaFoldDB" id="A0A8J5LYS7"/>
<accession>A0A8J5LYS7</accession>
<feature type="region of interest" description="Disordered" evidence="1">
    <location>
        <begin position="1"/>
        <end position="29"/>
    </location>
</feature>
<feature type="transmembrane region" description="Helical" evidence="2">
    <location>
        <begin position="71"/>
        <end position="95"/>
    </location>
</feature>
<evidence type="ECO:0000256" key="2">
    <source>
        <dbReference type="SAM" id="Phobius"/>
    </source>
</evidence>
<feature type="transmembrane region" description="Helical" evidence="2">
    <location>
        <begin position="210"/>
        <end position="231"/>
    </location>
</feature>
<evidence type="ECO:0000313" key="3">
    <source>
        <dbReference type="EMBL" id="KAG6944578.1"/>
    </source>
</evidence>
<proteinExistence type="predicted"/>
<feature type="non-terminal residue" evidence="3">
    <location>
        <position position="1"/>
    </location>
</feature>
<feature type="transmembrane region" description="Helical" evidence="2">
    <location>
        <begin position="107"/>
        <end position="130"/>
    </location>
</feature>
<evidence type="ECO:0008006" key="5">
    <source>
        <dbReference type="Google" id="ProtNLM"/>
    </source>
</evidence>
<comment type="caution">
    <text evidence="3">The sequence shown here is derived from an EMBL/GenBank/DDBJ whole genome shotgun (WGS) entry which is preliminary data.</text>
</comment>
<keyword evidence="2" id="KW-0812">Transmembrane</keyword>